<proteinExistence type="predicted"/>
<reference evidence="1 2" key="1">
    <citation type="submission" date="2017-10" db="EMBL/GenBank/DDBJ databases">
        <title>Paenichitinophaga pekingensis gen. nov., sp. nov., isolated from activated sludge.</title>
        <authorList>
            <person name="Jin D."/>
            <person name="Kong X."/>
            <person name="Deng Y."/>
            <person name="Bai Z."/>
        </authorList>
    </citation>
    <scope>NUCLEOTIDE SEQUENCE [LARGE SCALE GENOMIC DNA]</scope>
    <source>
        <strain evidence="1 2">13</strain>
    </source>
</reference>
<dbReference type="AlphaFoldDB" id="A0A291QWE9"/>
<organism evidence="1 2">
    <name type="scientific">Chitinophaga caeni</name>
    <dbReference type="NCBI Taxonomy" id="2029983"/>
    <lineage>
        <taxon>Bacteria</taxon>
        <taxon>Pseudomonadati</taxon>
        <taxon>Bacteroidota</taxon>
        <taxon>Chitinophagia</taxon>
        <taxon>Chitinophagales</taxon>
        <taxon>Chitinophagaceae</taxon>
        <taxon>Chitinophaga</taxon>
    </lineage>
</organism>
<evidence type="ECO:0000313" key="1">
    <source>
        <dbReference type="EMBL" id="ATL48212.1"/>
    </source>
</evidence>
<protein>
    <submittedName>
        <fullName evidence="1">Uncharacterized protein</fullName>
    </submittedName>
</protein>
<accession>A0A291QWE9</accession>
<keyword evidence="2" id="KW-1185">Reference proteome</keyword>
<evidence type="ECO:0000313" key="2">
    <source>
        <dbReference type="Proteomes" id="UP000220133"/>
    </source>
</evidence>
<dbReference type="EMBL" id="CP023777">
    <property type="protein sequence ID" value="ATL48212.1"/>
    <property type="molecule type" value="Genomic_DNA"/>
</dbReference>
<dbReference type="OrthoDB" id="2972467at2"/>
<dbReference type="Proteomes" id="UP000220133">
    <property type="component" value="Chromosome"/>
</dbReference>
<gene>
    <name evidence="1" type="ORF">COR50_14145</name>
</gene>
<dbReference type="Gene3D" id="2.180.10.10">
    <property type="entry name" value="RHS repeat-associated core"/>
    <property type="match status" value="1"/>
</dbReference>
<dbReference type="RefSeq" id="WP_098194589.1">
    <property type="nucleotide sequence ID" value="NZ_CP023777.1"/>
</dbReference>
<sequence>MWSDGCGGARDAYVYDCVGNLVKDFSGGIDKIGKITKSGGGILDYSYAAGGQRVSKAFTPPGEATKTTWYLREPSGNVLAVYEQ</sequence>
<dbReference type="KEGG" id="cbae:COR50_14145"/>
<name>A0A291QWE9_9BACT</name>